<feature type="DNA-binding region" description="OmpR/PhoB-type" evidence="7">
    <location>
        <begin position="125"/>
        <end position="223"/>
    </location>
</feature>
<dbReference type="PROSITE" id="PS50110">
    <property type="entry name" value="RESPONSE_REGULATORY"/>
    <property type="match status" value="1"/>
</dbReference>
<dbReference type="GO" id="GO:0000156">
    <property type="term" value="F:phosphorelay response regulator activity"/>
    <property type="evidence" value="ECO:0007669"/>
    <property type="project" value="TreeGrafter"/>
</dbReference>
<evidence type="ECO:0000256" key="7">
    <source>
        <dbReference type="PROSITE-ProRule" id="PRU01091"/>
    </source>
</evidence>
<dbReference type="EMBL" id="JACBNQ010000004">
    <property type="protein sequence ID" value="NYB73743.1"/>
    <property type="molecule type" value="Genomic_DNA"/>
</dbReference>
<evidence type="ECO:0000256" key="2">
    <source>
        <dbReference type="ARBA" id="ARBA00023012"/>
    </source>
</evidence>
<evidence type="ECO:0000256" key="3">
    <source>
        <dbReference type="ARBA" id="ARBA00023015"/>
    </source>
</evidence>
<keyword evidence="2" id="KW-0902">Two-component regulatory system</keyword>
<evidence type="ECO:0000256" key="1">
    <source>
        <dbReference type="ARBA" id="ARBA00022553"/>
    </source>
</evidence>
<dbReference type="GO" id="GO:0005829">
    <property type="term" value="C:cytosol"/>
    <property type="evidence" value="ECO:0007669"/>
    <property type="project" value="TreeGrafter"/>
</dbReference>
<dbReference type="PANTHER" id="PTHR48111">
    <property type="entry name" value="REGULATOR OF RPOS"/>
    <property type="match status" value="1"/>
</dbReference>
<accession>A0A974BIE3</accession>
<evidence type="ECO:0000259" key="9">
    <source>
        <dbReference type="PROSITE" id="PS51755"/>
    </source>
</evidence>
<feature type="domain" description="Response regulatory" evidence="8">
    <location>
        <begin position="2"/>
        <end position="116"/>
    </location>
</feature>
<evidence type="ECO:0000259" key="8">
    <source>
        <dbReference type="PROSITE" id="PS50110"/>
    </source>
</evidence>
<dbReference type="InterPro" id="IPR036388">
    <property type="entry name" value="WH-like_DNA-bd_sf"/>
</dbReference>
<dbReference type="SMART" id="SM00862">
    <property type="entry name" value="Trans_reg_C"/>
    <property type="match status" value="1"/>
</dbReference>
<proteinExistence type="predicted"/>
<keyword evidence="3" id="KW-0805">Transcription regulation</keyword>
<dbReference type="SUPFAM" id="SSF52172">
    <property type="entry name" value="CheY-like"/>
    <property type="match status" value="1"/>
</dbReference>
<dbReference type="PANTHER" id="PTHR48111:SF22">
    <property type="entry name" value="REGULATOR OF RPOS"/>
    <property type="match status" value="1"/>
</dbReference>
<comment type="caution">
    <text evidence="10">The sequence shown here is derived from an EMBL/GenBank/DDBJ whole genome shotgun (WGS) entry which is preliminary data.</text>
</comment>
<name>A0A974BIE3_SEDHY</name>
<dbReference type="SUPFAM" id="SSF46894">
    <property type="entry name" value="C-terminal effector domain of the bipartite response regulators"/>
    <property type="match status" value="1"/>
</dbReference>
<gene>
    <name evidence="10" type="ORF">HZF24_06265</name>
</gene>
<keyword evidence="4 7" id="KW-0238">DNA-binding</keyword>
<feature type="modified residue" description="4-aspartylphosphate" evidence="6">
    <location>
        <position position="51"/>
    </location>
</feature>
<dbReference type="InterPro" id="IPR011006">
    <property type="entry name" value="CheY-like_superfamily"/>
</dbReference>
<keyword evidence="1 6" id="KW-0597">Phosphoprotein</keyword>
<dbReference type="CDD" id="cd00383">
    <property type="entry name" value="trans_reg_C"/>
    <property type="match status" value="1"/>
</dbReference>
<dbReference type="InterPro" id="IPR001789">
    <property type="entry name" value="Sig_transdc_resp-reg_receiver"/>
</dbReference>
<evidence type="ECO:0000256" key="6">
    <source>
        <dbReference type="PROSITE-ProRule" id="PRU00169"/>
    </source>
</evidence>
<evidence type="ECO:0000256" key="5">
    <source>
        <dbReference type="ARBA" id="ARBA00023163"/>
    </source>
</evidence>
<dbReference type="Pfam" id="PF00486">
    <property type="entry name" value="Trans_reg_C"/>
    <property type="match status" value="1"/>
</dbReference>
<dbReference type="Pfam" id="PF00072">
    <property type="entry name" value="Response_reg"/>
    <property type="match status" value="1"/>
</dbReference>
<keyword evidence="5" id="KW-0804">Transcription</keyword>
<dbReference type="GO" id="GO:0000976">
    <property type="term" value="F:transcription cis-regulatory region binding"/>
    <property type="evidence" value="ECO:0007669"/>
    <property type="project" value="TreeGrafter"/>
</dbReference>
<organism evidence="10 11">
    <name type="scientific">Sedimentibacter hydroxybenzoicus DSM 7310</name>
    <dbReference type="NCBI Taxonomy" id="1123245"/>
    <lineage>
        <taxon>Bacteria</taxon>
        <taxon>Bacillati</taxon>
        <taxon>Bacillota</taxon>
        <taxon>Tissierellia</taxon>
        <taxon>Sedimentibacter</taxon>
    </lineage>
</organism>
<evidence type="ECO:0000256" key="4">
    <source>
        <dbReference type="ARBA" id="ARBA00023125"/>
    </source>
</evidence>
<protein>
    <submittedName>
        <fullName evidence="10">Response regulator transcription factor</fullName>
    </submittedName>
</protein>
<keyword evidence="11" id="KW-1185">Reference proteome</keyword>
<dbReference type="Gene3D" id="3.40.50.2300">
    <property type="match status" value="1"/>
</dbReference>
<dbReference type="Gene3D" id="1.10.10.10">
    <property type="entry name" value="Winged helix-like DNA-binding domain superfamily/Winged helix DNA-binding domain"/>
    <property type="match status" value="1"/>
</dbReference>
<sequence length="225" mass="25478">MRILIVEDDNDLCELLKFNLCQEGYVVDICNNGYDSIHLIKQEAYDIILLDRMLPEVNGMDVLSKVRALGISVYIIMITALDGIGNRIEGLDAGADDYLVKPFDVNELIARIRAVSRRSLQLKSSCILSLADISLDTRRCCLKGTYQTCLLSKRECELLEMFINNPNQILPRSVLLSRIWGPDAPVEDGNLDNYIHFLRKRLNSVKSNLNIKTKRGIGYILEVSK</sequence>
<dbReference type="PROSITE" id="PS51755">
    <property type="entry name" value="OMPR_PHOB"/>
    <property type="match status" value="1"/>
</dbReference>
<feature type="domain" description="OmpR/PhoB-type" evidence="9">
    <location>
        <begin position="125"/>
        <end position="223"/>
    </location>
</feature>
<reference evidence="10" key="1">
    <citation type="submission" date="2020-07" db="EMBL/GenBank/DDBJ databases">
        <title>Genomic analysis of a strain of Sedimentibacter Hydroxybenzoicus DSM7310.</title>
        <authorList>
            <person name="Ma S."/>
        </authorList>
    </citation>
    <scope>NUCLEOTIDE SEQUENCE</scope>
    <source>
        <strain evidence="10">DSM 7310</strain>
    </source>
</reference>
<dbReference type="InterPro" id="IPR001867">
    <property type="entry name" value="OmpR/PhoB-type_DNA-bd"/>
</dbReference>
<dbReference type="InterPro" id="IPR039420">
    <property type="entry name" value="WalR-like"/>
</dbReference>
<evidence type="ECO:0000313" key="11">
    <source>
        <dbReference type="Proteomes" id="UP000611629"/>
    </source>
</evidence>
<dbReference type="Proteomes" id="UP000611629">
    <property type="component" value="Unassembled WGS sequence"/>
</dbReference>
<dbReference type="Gene3D" id="6.10.250.690">
    <property type="match status" value="1"/>
</dbReference>
<dbReference type="GO" id="GO:0032993">
    <property type="term" value="C:protein-DNA complex"/>
    <property type="evidence" value="ECO:0007669"/>
    <property type="project" value="TreeGrafter"/>
</dbReference>
<dbReference type="RefSeq" id="WP_179237438.1">
    <property type="nucleotide sequence ID" value="NZ_JACBNQ010000004.1"/>
</dbReference>
<dbReference type="AlphaFoldDB" id="A0A974BIE3"/>
<dbReference type="SMART" id="SM00448">
    <property type="entry name" value="REC"/>
    <property type="match status" value="1"/>
</dbReference>
<dbReference type="GO" id="GO:0006355">
    <property type="term" value="P:regulation of DNA-templated transcription"/>
    <property type="evidence" value="ECO:0007669"/>
    <property type="project" value="InterPro"/>
</dbReference>
<evidence type="ECO:0000313" key="10">
    <source>
        <dbReference type="EMBL" id="NYB73743.1"/>
    </source>
</evidence>
<dbReference type="InterPro" id="IPR016032">
    <property type="entry name" value="Sig_transdc_resp-reg_C-effctor"/>
</dbReference>